<dbReference type="Pfam" id="PF08240">
    <property type="entry name" value="ADH_N"/>
    <property type="match status" value="1"/>
</dbReference>
<dbReference type="Pfam" id="PF00107">
    <property type="entry name" value="ADH_zinc_N"/>
    <property type="match status" value="1"/>
</dbReference>
<dbReference type="Gene3D" id="3.40.50.720">
    <property type="entry name" value="NAD(P)-binding Rossmann-like Domain"/>
    <property type="match status" value="1"/>
</dbReference>
<organism evidence="8 9">
    <name type="scientific">Cladophialophora chaetospira</name>
    <dbReference type="NCBI Taxonomy" id="386627"/>
    <lineage>
        <taxon>Eukaryota</taxon>
        <taxon>Fungi</taxon>
        <taxon>Dikarya</taxon>
        <taxon>Ascomycota</taxon>
        <taxon>Pezizomycotina</taxon>
        <taxon>Eurotiomycetes</taxon>
        <taxon>Chaetothyriomycetidae</taxon>
        <taxon>Chaetothyriales</taxon>
        <taxon>Herpotrichiellaceae</taxon>
        <taxon>Cladophialophora</taxon>
    </lineage>
</organism>
<dbReference type="CDD" id="cd05188">
    <property type="entry name" value="MDR"/>
    <property type="match status" value="1"/>
</dbReference>
<evidence type="ECO:0000256" key="4">
    <source>
        <dbReference type="ARBA" id="ARBA00022833"/>
    </source>
</evidence>
<evidence type="ECO:0000256" key="3">
    <source>
        <dbReference type="ARBA" id="ARBA00022723"/>
    </source>
</evidence>
<dbReference type="AlphaFoldDB" id="A0AA38X788"/>
<evidence type="ECO:0000259" key="6">
    <source>
        <dbReference type="Pfam" id="PF00107"/>
    </source>
</evidence>
<gene>
    <name evidence="8" type="ORF">H2200_007140</name>
</gene>
<keyword evidence="9" id="KW-1185">Reference proteome</keyword>
<feature type="domain" description="Alcohol dehydrogenase-like N-terminal" evidence="7">
    <location>
        <begin position="37"/>
        <end position="153"/>
    </location>
</feature>
<dbReference type="SUPFAM" id="SSF50129">
    <property type="entry name" value="GroES-like"/>
    <property type="match status" value="1"/>
</dbReference>
<feature type="domain" description="Alcohol dehydrogenase-like C-terminal" evidence="6">
    <location>
        <begin position="205"/>
        <end position="341"/>
    </location>
</feature>
<evidence type="ECO:0000256" key="2">
    <source>
        <dbReference type="ARBA" id="ARBA00008072"/>
    </source>
</evidence>
<dbReference type="InterPro" id="IPR013154">
    <property type="entry name" value="ADH-like_N"/>
</dbReference>
<proteinExistence type="inferred from homology"/>
<protein>
    <recommendedName>
        <fullName evidence="10">Alcohol dehydrogenase</fullName>
    </recommendedName>
</protein>
<dbReference type="GO" id="GO:0046872">
    <property type="term" value="F:metal ion binding"/>
    <property type="evidence" value="ECO:0007669"/>
    <property type="project" value="UniProtKB-KW"/>
</dbReference>
<evidence type="ECO:0000313" key="9">
    <source>
        <dbReference type="Proteomes" id="UP001172673"/>
    </source>
</evidence>
<dbReference type="GO" id="GO:0016491">
    <property type="term" value="F:oxidoreductase activity"/>
    <property type="evidence" value="ECO:0007669"/>
    <property type="project" value="UniProtKB-KW"/>
</dbReference>
<dbReference type="InterPro" id="IPR013149">
    <property type="entry name" value="ADH-like_C"/>
</dbReference>
<dbReference type="PANTHER" id="PTHR43350:SF17">
    <property type="entry name" value="NAD-DEPENDENT ALCOHOL DEHYDROGENASE"/>
    <property type="match status" value="1"/>
</dbReference>
<dbReference type="SUPFAM" id="SSF51735">
    <property type="entry name" value="NAD(P)-binding Rossmann-fold domains"/>
    <property type="match status" value="1"/>
</dbReference>
<dbReference type="InterPro" id="IPR011032">
    <property type="entry name" value="GroES-like_sf"/>
</dbReference>
<dbReference type="Proteomes" id="UP001172673">
    <property type="component" value="Unassembled WGS sequence"/>
</dbReference>
<dbReference type="EMBL" id="JAPDRK010000010">
    <property type="protein sequence ID" value="KAJ9608152.1"/>
    <property type="molecule type" value="Genomic_DNA"/>
</dbReference>
<comment type="caution">
    <text evidence="8">The sequence shown here is derived from an EMBL/GenBank/DDBJ whole genome shotgun (WGS) entry which is preliminary data.</text>
</comment>
<comment type="cofactor">
    <cofactor evidence="1">
        <name>Zn(2+)</name>
        <dbReference type="ChEBI" id="CHEBI:29105"/>
    </cofactor>
</comment>
<evidence type="ECO:0000313" key="8">
    <source>
        <dbReference type="EMBL" id="KAJ9608152.1"/>
    </source>
</evidence>
<dbReference type="InterPro" id="IPR036291">
    <property type="entry name" value="NAD(P)-bd_dom_sf"/>
</dbReference>
<keyword evidence="3" id="KW-0479">Metal-binding</keyword>
<keyword evidence="5" id="KW-0560">Oxidoreductase</keyword>
<reference evidence="8" key="1">
    <citation type="submission" date="2022-10" db="EMBL/GenBank/DDBJ databases">
        <title>Culturing micro-colonial fungi from biological soil crusts in the Mojave desert and describing Neophaeococcomyces mojavensis, and introducing the new genera and species Taxawa tesnikishii.</title>
        <authorList>
            <person name="Kurbessoian T."/>
            <person name="Stajich J.E."/>
        </authorList>
    </citation>
    <scope>NUCLEOTIDE SEQUENCE</scope>
    <source>
        <strain evidence="8">TK_41</strain>
    </source>
</reference>
<evidence type="ECO:0008006" key="10">
    <source>
        <dbReference type="Google" id="ProtNLM"/>
    </source>
</evidence>
<comment type="similarity">
    <text evidence="2">Belongs to the zinc-containing alcohol dehydrogenase family.</text>
</comment>
<sequence length="390" mass="42027">MASASSSPLPPTHRALRQDIYASPPSVQTVPTPQPTPGAAVLKVLQASLINYTKDIYNGKRKYPYPVPLTLGETALARVVALGEDATTLKIGDLCLLDVTIRGRDDVDRAAGATFLSAIIEGHTPAAAKLMRDAWRDGTYAEYVRWPLENCFVLDEDKLFGKLGYHLGDLMHIPKMMVAYGGLGPLCIDLKPGETVVVTPATGGFGSAAAHLCLELGAGRVICMGRNQAILEELKSAATPEKRARIETVPLSGSCEEDLKALKSLGGNIDVFFDISPPAQGKEQLRTGVLALRHGGRMCLMGGGNSDIVLPNGIFMHKDITLKGKWMYEKEDVKRLINLVETGIVKLNKTGEQVNPYGASVVAAFKLEEWEKAFDEAERVGSAGKVVFEP</sequence>
<accession>A0AA38X788</accession>
<name>A0AA38X788_9EURO</name>
<evidence type="ECO:0000256" key="1">
    <source>
        <dbReference type="ARBA" id="ARBA00001947"/>
    </source>
</evidence>
<dbReference type="PANTHER" id="PTHR43350">
    <property type="entry name" value="NAD-DEPENDENT ALCOHOL DEHYDROGENASE"/>
    <property type="match status" value="1"/>
</dbReference>
<dbReference type="Gene3D" id="3.90.180.10">
    <property type="entry name" value="Medium-chain alcohol dehydrogenases, catalytic domain"/>
    <property type="match status" value="1"/>
</dbReference>
<evidence type="ECO:0000256" key="5">
    <source>
        <dbReference type="ARBA" id="ARBA00023002"/>
    </source>
</evidence>
<keyword evidence="4" id="KW-0862">Zinc</keyword>
<evidence type="ECO:0000259" key="7">
    <source>
        <dbReference type="Pfam" id="PF08240"/>
    </source>
</evidence>